<name>A0AAN9E0Y2_CROPI</name>
<gene>
    <name evidence="1" type="ORF">RIF29_39275</name>
</gene>
<proteinExistence type="predicted"/>
<reference evidence="1 2" key="1">
    <citation type="submission" date="2024-01" db="EMBL/GenBank/DDBJ databases">
        <title>The genomes of 5 underutilized Papilionoideae crops provide insights into root nodulation and disease resistanc.</title>
        <authorList>
            <person name="Yuan L."/>
        </authorList>
    </citation>
    <scope>NUCLEOTIDE SEQUENCE [LARGE SCALE GENOMIC DNA]</scope>
    <source>
        <strain evidence="1">ZHUSHIDOU_FW_LH</strain>
        <tissue evidence="1">Leaf</tissue>
    </source>
</reference>
<protein>
    <submittedName>
        <fullName evidence="1">Uncharacterized protein</fullName>
    </submittedName>
</protein>
<keyword evidence="2" id="KW-1185">Reference proteome</keyword>
<organism evidence="1 2">
    <name type="scientific">Crotalaria pallida</name>
    <name type="common">Smooth rattlebox</name>
    <name type="synonym">Crotalaria striata</name>
    <dbReference type="NCBI Taxonomy" id="3830"/>
    <lineage>
        <taxon>Eukaryota</taxon>
        <taxon>Viridiplantae</taxon>
        <taxon>Streptophyta</taxon>
        <taxon>Embryophyta</taxon>
        <taxon>Tracheophyta</taxon>
        <taxon>Spermatophyta</taxon>
        <taxon>Magnoliopsida</taxon>
        <taxon>eudicotyledons</taxon>
        <taxon>Gunneridae</taxon>
        <taxon>Pentapetalae</taxon>
        <taxon>rosids</taxon>
        <taxon>fabids</taxon>
        <taxon>Fabales</taxon>
        <taxon>Fabaceae</taxon>
        <taxon>Papilionoideae</taxon>
        <taxon>50 kb inversion clade</taxon>
        <taxon>genistoids sensu lato</taxon>
        <taxon>core genistoids</taxon>
        <taxon>Crotalarieae</taxon>
        <taxon>Crotalaria</taxon>
    </lineage>
</organism>
<sequence>MAPPNNRYHNSEDLSDIREFVAFLLSYMARVNAVTRSQFLENHINPETHLIANPVIQPGFRRVYQAPLASTPKLTPEPAYAPAAAPASQPQELEVKVSLFDNTMPYIDQLDTPINNNELVNGDNIYGENPEFPILDLELRL</sequence>
<dbReference type="AlphaFoldDB" id="A0AAN9E0Y2"/>
<comment type="caution">
    <text evidence="1">The sequence shown here is derived from an EMBL/GenBank/DDBJ whole genome shotgun (WGS) entry which is preliminary data.</text>
</comment>
<evidence type="ECO:0000313" key="2">
    <source>
        <dbReference type="Proteomes" id="UP001372338"/>
    </source>
</evidence>
<dbReference type="EMBL" id="JAYWIO010000008">
    <property type="protein sequence ID" value="KAK7244453.1"/>
    <property type="molecule type" value="Genomic_DNA"/>
</dbReference>
<dbReference type="Proteomes" id="UP001372338">
    <property type="component" value="Unassembled WGS sequence"/>
</dbReference>
<accession>A0AAN9E0Y2</accession>
<evidence type="ECO:0000313" key="1">
    <source>
        <dbReference type="EMBL" id="KAK7244453.1"/>
    </source>
</evidence>